<feature type="transmembrane region" description="Helical" evidence="1">
    <location>
        <begin position="12"/>
        <end position="36"/>
    </location>
</feature>
<name>A0A1I8ALS4_9BILA</name>
<reference evidence="3" key="1">
    <citation type="submission" date="2016-11" db="UniProtKB">
        <authorList>
            <consortium name="WormBaseParasite"/>
        </authorList>
    </citation>
    <scope>IDENTIFICATION</scope>
</reference>
<keyword evidence="1" id="KW-0472">Membrane</keyword>
<dbReference type="Proteomes" id="UP000095287">
    <property type="component" value="Unplaced"/>
</dbReference>
<evidence type="ECO:0000256" key="1">
    <source>
        <dbReference type="SAM" id="Phobius"/>
    </source>
</evidence>
<dbReference type="AlphaFoldDB" id="A0A1I8ALS4"/>
<evidence type="ECO:0000313" key="2">
    <source>
        <dbReference type="Proteomes" id="UP000095287"/>
    </source>
</evidence>
<accession>A0A1I8ALS4</accession>
<dbReference type="WBParaSite" id="L893_g6903.t1">
    <property type="protein sequence ID" value="L893_g6903.t1"/>
    <property type="gene ID" value="L893_g6903"/>
</dbReference>
<organism evidence="2 3">
    <name type="scientific">Steinernema glaseri</name>
    <dbReference type="NCBI Taxonomy" id="37863"/>
    <lineage>
        <taxon>Eukaryota</taxon>
        <taxon>Metazoa</taxon>
        <taxon>Ecdysozoa</taxon>
        <taxon>Nematoda</taxon>
        <taxon>Chromadorea</taxon>
        <taxon>Rhabditida</taxon>
        <taxon>Tylenchina</taxon>
        <taxon>Panagrolaimomorpha</taxon>
        <taxon>Strongyloidoidea</taxon>
        <taxon>Steinernematidae</taxon>
        <taxon>Steinernema</taxon>
    </lineage>
</organism>
<evidence type="ECO:0000313" key="3">
    <source>
        <dbReference type="WBParaSite" id="L893_g6903.t1"/>
    </source>
</evidence>
<sequence>MGDAMWVSLSLPQLITCLTAVVILAVLVVLCAAVGLSRDEEESFLLKDIIDPDEELFFQKDIPPMPPGEFV</sequence>
<keyword evidence="1" id="KW-0812">Transmembrane</keyword>
<keyword evidence="2" id="KW-1185">Reference proteome</keyword>
<proteinExistence type="predicted"/>
<protein>
    <submittedName>
        <fullName evidence="3">Col_cuticle_N domain-containing protein</fullName>
    </submittedName>
</protein>
<keyword evidence="1" id="KW-1133">Transmembrane helix</keyword>